<organism evidence="1 2">
    <name type="scientific">Gossypium klotzschianum</name>
    <dbReference type="NCBI Taxonomy" id="34286"/>
    <lineage>
        <taxon>Eukaryota</taxon>
        <taxon>Viridiplantae</taxon>
        <taxon>Streptophyta</taxon>
        <taxon>Embryophyta</taxon>
        <taxon>Tracheophyta</taxon>
        <taxon>Spermatophyta</taxon>
        <taxon>Magnoliopsida</taxon>
        <taxon>eudicotyledons</taxon>
        <taxon>Gunneridae</taxon>
        <taxon>Pentapetalae</taxon>
        <taxon>rosids</taxon>
        <taxon>malvids</taxon>
        <taxon>Malvales</taxon>
        <taxon>Malvaceae</taxon>
        <taxon>Malvoideae</taxon>
        <taxon>Gossypium</taxon>
    </lineage>
</organism>
<dbReference type="EMBL" id="JABFAB010242427">
    <property type="protein sequence ID" value="MBA0671843.1"/>
    <property type="molecule type" value="Genomic_DNA"/>
</dbReference>
<comment type="caution">
    <text evidence="1">The sequence shown here is derived from an EMBL/GenBank/DDBJ whole genome shotgun (WGS) entry which is preliminary data.</text>
</comment>
<feature type="non-terminal residue" evidence="1">
    <location>
        <position position="64"/>
    </location>
</feature>
<name>A0A7J8WA97_9ROSI</name>
<evidence type="ECO:0000313" key="1">
    <source>
        <dbReference type="EMBL" id="MBA0671843.1"/>
    </source>
</evidence>
<sequence length="64" mass="7185">MAGWNGWPGSSSFSITPCEPPIYRPSWHKGSHEGPSWSYSFYQSPSPYGFQTHLPLVMQTPPQS</sequence>
<evidence type="ECO:0000313" key="2">
    <source>
        <dbReference type="Proteomes" id="UP000593573"/>
    </source>
</evidence>
<keyword evidence="2" id="KW-1185">Reference proteome</keyword>
<dbReference type="AlphaFoldDB" id="A0A7J8WA97"/>
<protein>
    <submittedName>
        <fullName evidence="1">Uncharacterized protein</fullName>
    </submittedName>
</protein>
<dbReference type="OrthoDB" id="10471638at2759"/>
<dbReference type="Proteomes" id="UP000593573">
    <property type="component" value="Unassembled WGS sequence"/>
</dbReference>
<accession>A0A7J8WA97</accession>
<gene>
    <name evidence="1" type="ORF">Goklo_024379</name>
</gene>
<proteinExistence type="predicted"/>
<reference evidence="1 2" key="1">
    <citation type="journal article" date="2019" name="Genome Biol. Evol.">
        <title>Insights into the evolution of the New World diploid cottons (Gossypium, subgenus Houzingenia) based on genome sequencing.</title>
        <authorList>
            <person name="Grover C.E."/>
            <person name="Arick M.A. 2nd"/>
            <person name="Thrash A."/>
            <person name="Conover J.L."/>
            <person name="Sanders W.S."/>
            <person name="Peterson D.G."/>
            <person name="Frelichowski J.E."/>
            <person name="Scheffler J.A."/>
            <person name="Scheffler B.E."/>
            <person name="Wendel J.F."/>
        </authorList>
    </citation>
    <scope>NUCLEOTIDE SEQUENCE [LARGE SCALE GENOMIC DNA]</scope>
    <source>
        <strain evidence="1">57</strain>
        <tissue evidence="1">Leaf</tissue>
    </source>
</reference>